<dbReference type="SUPFAM" id="SSF53335">
    <property type="entry name" value="S-adenosyl-L-methionine-dependent methyltransferases"/>
    <property type="match status" value="1"/>
</dbReference>
<dbReference type="HAMAP" id="MF_03044">
    <property type="entry name" value="BMT2"/>
    <property type="match status" value="1"/>
</dbReference>
<keyword evidence="1 4" id="KW-0489">Methyltransferase</keyword>
<comment type="function">
    <text evidence="4">S-adenosyl-L-methionine-binding protein that acts as an inhibitor of mTORC1 signaling. Acts as a sensor of S-adenosyl-L-methionine to signal methionine sufficiency to mTORC1. Probably also acts as a S-adenosyl-L-methionine-dependent methyltransferase.</text>
</comment>
<gene>
    <name evidence="5" type="ORF">LNINA_LOCUS5323</name>
</gene>
<name>A0AAV1J9M4_9NEOP</name>
<evidence type="ECO:0000313" key="6">
    <source>
        <dbReference type="Proteomes" id="UP001497472"/>
    </source>
</evidence>
<proteinExistence type="inferred from homology"/>
<evidence type="ECO:0000256" key="1">
    <source>
        <dbReference type="ARBA" id="ARBA00022603"/>
    </source>
</evidence>
<dbReference type="PANTHER" id="PTHR21008:SF0">
    <property type="entry name" value="S-ADENOSYLMETHIONINE SENSOR UPSTREAM OF MTORC1"/>
    <property type="match status" value="1"/>
</dbReference>
<dbReference type="GO" id="GO:0032259">
    <property type="term" value="P:methylation"/>
    <property type="evidence" value="ECO:0007669"/>
    <property type="project" value="UniProtKB-KW"/>
</dbReference>
<dbReference type="EMBL" id="CAVLEF010000007">
    <property type="protein sequence ID" value="CAK1545699.1"/>
    <property type="molecule type" value="Genomic_DNA"/>
</dbReference>
<keyword evidence="3 4" id="KW-0949">S-adenosyl-L-methionine</keyword>
<dbReference type="InterPro" id="IPR029063">
    <property type="entry name" value="SAM-dependent_MTases_sf"/>
</dbReference>
<dbReference type="Pfam" id="PF13489">
    <property type="entry name" value="Methyltransf_23"/>
    <property type="match status" value="1"/>
</dbReference>
<dbReference type="EC" id="2.1.1.-" evidence="4"/>
<protein>
    <recommendedName>
        <fullName evidence="4">S-adenosylmethionine sensor upstream of mTORC1</fullName>
    </recommendedName>
    <alternativeName>
        <fullName evidence="4">Probable methyltransferase BMT2 homolog</fullName>
        <ecNumber evidence="4">2.1.1.-</ecNumber>
    </alternativeName>
</protein>
<dbReference type="InterPro" id="IPR021867">
    <property type="entry name" value="Bmt2/SAMTOR"/>
</dbReference>
<accession>A0AAV1J9M4</accession>
<dbReference type="Proteomes" id="UP001497472">
    <property type="component" value="Unassembled WGS sequence"/>
</dbReference>
<organism evidence="5 6">
    <name type="scientific">Leptosia nina</name>
    <dbReference type="NCBI Taxonomy" id="320188"/>
    <lineage>
        <taxon>Eukaryota</taxon>
        <taxon>Metazoa</taxon>
        <taxon>Ecdysozoa</taxon>
        <taxon>Arthropoda</taxon>
        <taxon>Hexapoda</taxon>
        <taxon>Insecta</taxon>
        <taxon>Pterygota</taxon>
        <taxon>Neoptera</taxon>
        <taxon>Endopterygota</taxon>
        <taxon>Lepidoptera</taxon>
        <taxon>Glossata</taxon>
        <taxon>Ditrysia</taxon>
        <taxon>Papilionoidea</taxon>
        <taxon>Pieridae</taxon>
        <taxon>Pierinae</taxon>
        <taxon>Leptosia</taxon>
    </lineage>
</organism>
<comment type="caution">
    <text evidence="5">The sequence shown here is derived from an EMBL/GenBank/DDBJ whole genome shotgun (WGS) entry which is preliminary data.</text>
</comment>
<sequence>MASDEHKELAEYLKKVHADLRASAAEIGSNDAWALHCKNEDVLRIYANYMKTLATTHWEKNCASEGSLASSRISWSVQLCDEYFNIDGLMKYRERDIDISNKLKITLDNFKLFSQPLKLLDVGSCYNPFKIYCQFDVTAVDLCPANEHVLKCDFLKVNIGMENIIQDNIIYQLQESSFDIITFCFLLEYLPSSELRVKACETAYKLLRSEGLLVITTPDSKHVGANAKLMKCWQYTLACLGYTRIKYEKLAHMHCMGFRKALHKDVAARWAILHKKNDIEFGINIPQDHKVFNQNLENKVSNIQFNSEVLKELPFCNL</sequence>
<evidence type="ECO:0000313" key="5">
    <source>
        <dbReference type="EMBL" id="CAK1545699.1"/>
    </source>
</evidence>
<dbReference type="GO" id="GO:0008168">
    <property type="term" value="F:methyltransferase activity"/>
    <property type="evidence" value="ECO:0007669"/>
    <property type="project" value="UniProtKB-UniRule"/>
</dbReference>
<feature type="binding site" evidence="4">
    <location>
        <position position="123"/>
    </location>
    <ligand>
        <name>S-adenosyl-L-methionine</name>
        <dbReference type="ChEBI" id="CHEBI:59789"/>
    </ligand>
</feature>
<reference evidence="5 6" key="1">
    <citation type="submission" date="2023-11" db="EMBL/GenBank/DDBJ databases">
        <authorList>
            <person name="Okamura Y."/>
        </authorList>
    </citation>
    <scope>NUCLEOTIDE SEQUENCE [LARGE SCALE GENOMIC DNA]</scope>
</reference>
<keyword evidence="6" id="KW-1185">Reference proteome</keyword>
<dbReference type="Gene3D" id="3.40.50.150">
    <property type="entry name" value="Vaccinia Virus protein VP39"/>
    <property type="match status" value="1"/>
</dbReference>
<evidence type="ECO:0000256" key="4">
    <source>
        <dbReference type="HAMAP-Rule" id="MF_03044"/>
    </source>
</evidence>
<comment type="similarity">
    <text evidence="4">Belongs to the BMT2 family.</text>
</comment>
<dbReference type="PANTHER" id="PTHR21008">
    <property type="entry name" value="S-ADENOSYLMETHIONINE SENSOR UPSTREAM OF MTORC1-RELATED"/>
    <property type="match status" value="1"/>
</dbReference>
<evidence type="ECO:0000256" key="3">
    <source>
        <dbReference type="ARBA" id="ARBA00022691"/>
    </source>
</evidence>
<dbReference type="AlphaFoldDB" id="A0AAV1J9M4"/>
<evidence type="ECO:0000256" key="2">
    <source>
        <dbReference type="ARBA" id="ARBA00022679"/>
    </source>
</evidence>
<feature type="binding site" evidence="4">
    <location>
        <position position="141"/>
    </location>
    <ligand>
        <name>S-adenosyl-L-methionine</name>
        <dbReference type="ChEBI" id="CHEBI:59789"/>
    </ligand>
</feature>
<keyword evidence="2 4" id="KW-0808">Transferase</keyword>
<dbReference type="GO" id="GO:1904262">
    <property type="term" value="P:negative regulation of TORC1 signaling"/>
    <property type="evidence" value="ECO:0007669"/>
    <property type="project" value="TreeGrafter"/>
</dbReference>